<protein>
    <recommendedName>
        <fullName evidence="2">Helix-turn-helix domain-containing protein</fullName>
    </recommendedName>
</protein>
<name>A0AA97GWV5_9ACTN</name>
<dbReference type="AlphaFoldDB" id="A0AA97GWV5"/>
<evidence type="ECO:0008006" key="2">
    <source>
        <dbReference type="Google" id="ProtNLM"/>
    </source>
</evidence>
<proteinExistence type="predicted"/>
<evidence type="ECO:0000313" key="1">
    <source>
        <dbReference type="EMBL" id="WOC14305.1"/>
    </source>
</evidence>
<sequence>MGCSDSVDLSTLFDTGDRPVSYYAALPGAPSASTIHRAIRRGDLAATLDGNTHRVTPQAFETWIRSRRVPVAGDLDSAVAEWAEAVAATAPPLSPSDAARVAALLVRGGAAA</sequence>
<gene>
    <name evidence="1" type="ORF">MP11Mi_34200</name>
</gene>
<reference evidence="1" key="1">
    <citation type="submission" date="2023-06" db="EMBL/GenBank/DDBJ databases">
        <title>Gordonia sp. nov. and Pseudochrobactrum sp. nov., two species isolated from the burying beetle Nicrophorus vespilloides.</title>
        <authorList>
            <person name="Poehlein A."/>
            <person name="Guzman J."/>
            <person name="Daniel R."/>
            <person name="Vilcinskas A."/>
        </authorList>
    </citation>
    <scope>NUCLEOTIDE SEQUENCE</scope>
    <source>
        <strain evidence="1">MP11Mi</strain>
    </source>
</reference>
<accession>A0AA97GWV5</accession>
<organism evidence="1">
    <name type="scientific">Gordonia sp. MP11Mi</name>
    <dbReference type="NCBI Taxonomy" id="3022769"/>
    <lineage>
        <taxon>Bacteria</taxon>
        <taxon>Bacillati</taxon>
        <taxon>Actinomycetota</taxon>
        <taxon>Actinomycetes</taxon>
        <taxon>Mycobacteriales</taxon>
        <taxon>Gordoniaceae</taxon>
        <taxon>Gordonia</taxon>
    </lineage>
</organism>
<dbReference type="RefSeq" id="WP_420040056.1">
    <property type="nucleotide sequence ID" value="NZ_CP128986.1"/>
</dbReference>
<dbReference type="EMBL" id="CP128986">
    <property type="protein sequence ID" value="WOC14305.1"/>
    <property type="molecule type" value="Genomic_DNA"/>
</dbReference>